<dbReference type="HOGENOM" id="CLU_2869841_0_0_1"/>
<gene>
    <name evidence="1" type="ORF">DAPPUDRAFT_245801</name>
</gene>
<dbReference type="Proteomes" id="UP000000305">
    <property type="component" value="Unassembled WGS sequence"/>
</dbReference>
<organism evidence="1 2">
    <name type="scientific">Daphnia pulex</name>
    <name type="common">Water flea</name>
    <dbReference type="NCBI Taxonomy" id="6669"/>
    <lineage>
        <taxon>Eukaryota</taxon>
        <taxon>Metazoa</taxon>
        <taxon>Ecdysozoa</taxon>
        <taxon>Arthropoda</taxon>
        <taxon>Crustacea</taxon>
        <taxon>Branchiopoda</taxon>
        <taxon>Diplostraca</taxon>
        <taxon>Cladocera</taxon>
        <taxon>Anomopoda</taxon>
        <taxon>Daphniidae</taxon>
        <taxon>Daphnia</taxon>
    </lineage>
</organism>
<name>E9GP35_DAPPU</name>
<accession>E9GP35</accession>
<evidence type="ECO:0000313" key="1">
    <source>
        <dbReference type="EMBL" id="EFX78573.1"/>
    </source>
</evidence>
<dbReference type="EMBL" id="GL732556">
    <property type="protein sequence ID" value="EFX78573.1"/>
    <property type="molecule type" value="Genomic_DNA"/>
</dbReference>
<dbReference type="AlphaFoldDB" id="E9GP35"/>
<reference evidence="1 2" key="1">
    <citation type="journal article" date="2011" name="Science">
        <title>The ecoresponsive genome of Daphnia pulex.</title>
        <authorList>
            <person name="Colbourne J.K."/>
            <person name="Pfrender M.E."/>
            <person name="Gilbert D."/>
            <person name="Thomas W.K."/>
            <person name="Tucker A."/>
            <person name="Oakley T.H."/>
            <person name="Tokishita S."/>
            <person name="Aerts A."/>
            <person name="Arnold G.J."/>
            <person name="Basu M.K."/>
            <person name="Bauer D.J."/>
            <person name="Caceres C.E."/>
            <person name="Carmel L."/>
            <person name="Casola C."/>
            <person name="Choi J.H."/>
            <person name="Detter J.C."/>
            <person name="Dong Q."/>
            <person name="Dusheyko S."/>
            <person name="Eads B.D."/>
            <person name="Frohlich T."/>
            <person name="Geiler-Samerotte K.A."/>
            <person name="Gerlach D."/>
            <person name="Hatcher P."/>
            <person name="Jogdeo S."/>
            <person name="Krijgsveld J."/>
            <person name="Kriventseva E.V."/>
            <person name="Kultz D."/>
            <person name="Laforsch C."/>
            <person name="Lindquist E."/>
            <person name="Lopez J."/>
            <person name="Manak J.R."/>
            <person name="Muller J."/>
            <person name="Pangilinan J."/>
            <person name="Patwardhan R.P."/>
            <person name="Pitluck S."/>
            <person name="Pritham E.J."/>
            <person name="Rechtsteiner A."/>
            <person name="Rho M."/>
            <person name="Rogozin I.B."/>
            <person name="Sakarya O."/>
            <person name="Salamov A."/>
            <person name="Schaack S."/>
            <person name="Shapiro H."/>
            <person name="Shiga Y."/>
            <person name="Skalitzky C."/>
            <person name="Smith Z."/>
            <person name="Souvorov A."/>
            <person name="Sung W."/>
            <person name="Tang Z."/>
            <person name="Tsuchiya D."/>
            <person name="Tu H."/>
            <person name="Vos H."/>
            <person name="Wang M."/>
            <person name="Wolf Y.I."/>
            <person name="Yamagata H."/>
            <person name="Yamada T."/>
            <person name="Ye Y."/>
            <person name="Shaw J.R."/>
            <person name="Andrews J."/>
            <person name="Crease T.J."/>
            <person name="Tang H."/>
            <person name="Lucas S.M."/>
            <person name="Robertson H.M."/>
            <person name="Bork P."/>
            <person name="Koonin E.V."/>
            <person name="Zdobnov E.M."/>
            <person name="Grigoriev I.V."/>
            <person name="Lynch M."/>
            <person name="Boore J.L."/>
        </authorList>
    </citation>
    <scope>NUCLEOTIDE SEQUENCE [LARGE SCALE GENOMIC DNA]</scope>
</reference>
<sequence>MTLQVDSLNQTLLKIWTIINLMASLLHLQKCNALQRVMDIQATTIQAITLQACGLNVLDVQAHV</sequence>
<dbReference type="KEGG" id="dpx:DAPPUDRAFT_245801"/>
<evidence type="ECO:0000313" key="2">
    <source>
        <dbReference type="Proteomes" id="UP000000305"/>
    </source>
</evidence>
<proteinExistence type="predicted"/>
<keyword evidence="2" id="KW-1185">Reference proteome</keyword>
<protein>
    <submittedName>
        <fullName evidence="1">Uncharacterized protein</fullName>
    </submittedName>
</protein>
<dbReference type="InParanoid" id="E9GP35"/>